<dbReference type="Proteomes" id="UP000585474">
    <property type="component" value="Unassembled WGS sequence"/>
</dbReference>
<dbReference type="OrthoDB" id="4062651at2759"/>
<dbReference type="GO" id="GO:0005524">
    <property type="term" value="F:ATP binding"/>
    <property type="evidence" value="ECO:0007669"/>
    <property type="project" value="UniProtKB-KW"/>
</dbReference>
<evidence type="ECO:0000256" key="2">
    <source>
        <dbReference type="ARBA" id="ARBA00022840"/>
    </source>
</evidence>
<dbReference type="AlphaFoldDB" id="A0A7J0HAZ4"/>
<organism evidence="3 4">
    <name type="scientific">Actinidia rufa</name>
    <dbReference type="NCBI Taxonomy" id="165716"/>
    <lineage>
        <taxon>Eukaryota</taxon>
        <taxon>Viridiplantae</taxon>
        <taxon>Streptophyta</taxon>
        <taxon>Embryophyta</taxon>
        <taxon>Tracheophyta</taxon>
        <taxon>Spermatophyta</taxon>
        <taxon>Magnoliopsida</taxon>
        <taxon>eudicotyledons</taxon>
        <taxon>Gunneridae</taxon>
        <taxon>Pentapetalae</taxon>
        <taxon>asterids</taxon>
        <taxon>Ericales</taxon>
        <taxon>Actinidiaceae</taxon>
        <taxon>Actinidia</taxon>
    </lineage>
</organism>
<sequence>MFPADFSKTPLPVPRDAFEKEVQYVKVSDQELDISERIIIGNVNESYWEFEYLHFFCDPPMFHVSVSSSTILLDENFNAKLCDIGILCSHGSHITLPESLGSTECSGPVCGNIIFQLGLLILELVTGQCSEEGGGDIIQWVQESHYSRSIHKMLDPDLGNNFDSRELKALLAVARLCIKSVDKPPLFTPQVFSISASDGHDVPVVVAKAASGCISASDGHDVPVVVAKAASGRLDGKVD</sequence>
<comment type="caution">
    <text evidence="3">The sequence shown here is derived from an EMBL/GenBank/DDBJ whole genome shotgun (WGS) entry which is preliminary data.</text>
</comment>
<evidence type="ECO:0000313" key="3">
    <source>
        <dbReference type="EMBL" id="GFZ20277.1"/>
    </source>
</evidence>
<evidence type="ECO:0008006" key="5">
    <source>
        <dbReference type="Google" id="ProtNLM"/>
    </source>
</evidence>
<evidence type="ECO:0000256" key="1">
    <source>
        <dbReference type="ARBA" id="ARBA00022741"/>
    </source>
</evidence>
<dbReference type="GO" id="GO:0005886">
    <property type="term" value="C:plasma membrane"/>
    <property type="evidence" value="ECO:0007669"/>
    <property type="project" value="TreeGrafter"/>
</dbReference>
<dbReference type="PANTHER" id="PTHR27001">
    <property type="entry name" value="OS01G0253100 PROTEIN"/>
    <property type="match status" value="1"/>
</dbReference>
<accession>A0A7J0HAZ4</accession>
<proteinExistence type="predicted"/>
<reference evidence="3 4" key="1">
    <citation type="submission" date="2019-07" db="EMBL/GenBank/DDBJ databases">
        <title>De Novo Assembly of kiwifruit Actinidia rufa.</title>
        <authorList>
            <person name="Sugita-Konishi S."/>
            <person name="Sato K."/>
            <person name="Mori E."/>
            <person name="Abe Y."/>
            <person name="Kisaki G."/>
            <person name="Hamano K."/>
            <person name="Suezawa K."/>
            <person name="Otani M."/>
            <person name="Fukuda T."/>
            <person name="Manabe T."/>
            <person name="Gomi K."/>
            <person name="Tabuchi M."/>
            <person name="Akimitsu K."/>
            <person name="Kataoka I."/>
        </authorList>
    </citation>
    <scope>NUCLEOTIDE SEQUENCE [LARGE SCALE GENOMIC DNA]</scope>
    <source>
        <strain evidence="4">cv. Fuchu</strain>
    </source>
</reference>
<dbReference type="Gene3D" id="1.10.510.10">
    <property type="entry name" value="Transferase(Phosphotransferase) domain 1"/>
    <property type="match status" value="1"/>
</dbReference>
<protein>
    <recommendedName>
        <fullName evidence="5">Protein kinase superfamily protein</fullName>
    </recommendedName>
</protein>
<dbReference type="InterPro" id="IPR011009">
    <property type="entry name" value="Kinase-like_dom_sf"/>
</dbReference>
<dbReference type="SUPFAM" id="SSF56112">
    <property type="entry name" value="Protein kinase-like (PK-like)"/>
    <property type="match status" value="1"/>
</dbReference>
<name>A0A7J0HAZ4_9ERIC</name>
<evidence type="ECO:0000313" key="4">
    <source>
        <dbReference type="Proteomes" id="UP000585474"/>
    </source>
</evidence>
<gene>
    <name evidence="3" type="ORF">Acr_28g0009820</name>
</gene>
<dbReference type="PANTHER" id="PTHR27001:SF20">
    <property type="entry name" value="PROTEIN KINASE SUPERFAMILY PROTEIN"/>
    <property type="match status" value="1"/>
</dbReference>
<keyword evidence="1" id="KW-0547">Nucleotide-binding</keyword>
<keyword evidence="4" id="KW-1185">Reference proteome</keyword>
<dbReference type="EMBL" id="BJWL01000028">
    <property type="protein sequence ID" value="GFZ20277.1"/>
    <property type="molecule type" value="Genomic_DNA"/>
</dbReference>
<keyword evidence="2" id="KW-0067">ATP-binding</keyword>